<proteinExistence type="predicted"/>
<sequence>MGCYIEIFVNHHMVKPIFIFHFLLESLEA</sequence>
<name>A0A381YJ89_9ZZZZ</name>
<gene>
    <name evidence="1" type="ORF">METZ01_LOCUS129889</name>
</gene>
<organism evidence="1">
    <name type="scientific">marine metagenome</name>
    <dbReference type="NCBI Taxonomy" id="408172"/>
    <lineage>
        <taxon>unclassified sequences</taxon>
        <taxon>metagenomes</taxon>
        <taxon>ecological metagenomes</taxon>
    </lineage>
</organism>
<dbReference type="AlphaFoldDB" id="A0A381YJ89"/>
<feature type="non-terminal residue" evidence="1">
    <location>
        <position position="29"/>
    </location>
</feature>
<accession>A0A381YJ89</accession>
<evidence type="ECO:0000313" key="1">
    <source>
        <dbReference type="EMBL" id="SVA77035.1"/>
    </source>
</evidence>
<reference evidence="1" key="1">
    <citation type="submission" date="2018-05" db="EMBL/GenBank/DDBJ databases">
        <authorList>
            <person name="Lanie J.A."/>
            <person name="Ng W.-L."/>
            <person name="Kazmierczak K.M."/>
            <person name="Andrzejewski T.M."/>
            <person name="Davidsen T.M."/>
            <person name="Wayne K.J."/>
            <person name="Tettelin H."/>
            <person name="Glass J.I."/>
            <person name="Rusch D."/>
            <person name="Podicherti R."/>
            <person name="Tsui H.-C.T."/>
            <person name="Winkler M.E."/>
        </authorList>
    </citation>
    <scope>NUCLEOTIDE SEQUENCE</scope>
</reference>
<dbReference type="EMBL" id="UINC01018356">
    <property type="protein sequence ID" value="SVA77035.1"/>
    <property type="molecule type" value="Genomic_DNA"/>
</dbReference>
<protein>
    <submittedName>
        <fullName evidence="1">Uncharacterized protein</fullName>
    </submittedName>
</protein>